<dbReference type="Pfam" id="PF03572">
    <property type="entry name" value="Peptidase_S41"/>
    <property type="match status" value="1"/>
</dbReference>
<reference evidence="3" key="1">
    <citation type="journal article" date="2019" name="Int. J. Syst. Evol. Microbiol.">
        <title>The Global Catalogue of Microorganisms (GCM) 10K type strain sequencing project: providing services to taxonomists for standard genome sequencing and annotation.</title>
        <authorList>
            <consortium name="The Broad Institute Genomics Platform"/>
            <consortium name="The Broad Institute Genome Sequencing Center for Infectious Disease"/>
            <person name="Wu L."/>
            <person name="Ma J."/>
        </authorList>
    </citation>
    <scope>NUCLEOTIDE SEQUENCE [LARGE SCALE GENOMIC DNA]</scope>
    <source>
        <strain evidence="3">CCUG 62952</strain>
    </source>
</reference>
<dbReference type="SUPFAM" id="SSF52096">
    <property type="entry name" value="ClpP/crotonase"/>
    <property type="match status" value="1"/>
</dbReference>
<evidence type="ECO:0000313" key="3">
    <source>
        <dbReference type="Proteomes" id="UP001596978"/>
    </source>
</evidence>
<organism evidence="2 3">
    <name type="scientific">Sungkyunkwania multivorans</name>
    <dbReference type="NCBI Taxonomy" id="1173618"/>
    <lineage>
        <taxon>Bacteria</taxon>
        <taxon>Pseudomonadati</taxon>
        <taxon>Bacteroidota</taxon>
        <taxon>Flavobacteriia</taxon>
        <taxon>Flavobacteriales</taxon>
        <taxon>Flavobacteriaceae</taxon>
        <taxon>Sungkyunkwania</taxon>
    </lineage>
</organism>
<dbReference type="PANTHER" id="PTHR11261:SF3">
    <property type="entry name" value="RETINOL-BINDING PROTEIN 3"/>
    <property type="match status" value="1"/>
</dbReference>
<dbReference type="PANTHER" id="PTHR11261">
    <property type="entry name" value="INTERPHOTORECEPTOR RETINOID-BINDING PROTEIN"/>
    <property type="match status" value="1"/>
</dbReference>
<dbReference type="SMART" id="SM00245">
    <property type="entry name" value="TSPc"/>
    <property type="match status" value="1"/>
</dbReference>
<dbReference type="RefSeq" id="WP_386404642.1">
    <property type="nucleotide sequence ID" value="NZ_JBHTJH010000004.1"/>
</dbReference>
<protein>
    <submittedName>
        <fullName evidence="2">S41 family peptidase</fullName>
    </submittedName>
</protein>
<comment type="caution">
    <text evidence="2">The sequence shown here is derived from an EMBL/GenBank/DDBJ whole genome shotgun (WGS) entry which is preliminary data.</text>
</comment>
<feature type="domain" description="Tail specific protease" evidence="1">
    <location>
        <begin position="196"/>
        <end position="425"/>
    </location>
</feature>
<dbReference type="InterPro" id="IPR029045">
    <property type="entry name" value="ClpP/crotonase-like_dom_sf"/>
</dbReference>
<name>A0ABW3CWR1_9FLAO</name>
<sequence length="442" mass="49535">MAICFTSISCTSTRSLKLDNPYRVDLESDDIGKVTFYMDYVEEEDGFELFSPKNTDKKLFGSAKAFLGRIFGANMHKGSLLYVKGESQGDRITGTATSPLGILDFEGELVDGNLSGSLTRKGKDYASITGKRAVTITDIRDYDLLVNKVLKVTEDRIYDKNMVHHPDWKKFKKKLLKKTADVKDDLELVSLFHYMSKELPFSHYALLNYDFTPKFDLKEVTLEELNERTVLLTIPSFNTDVDALDQLLDMIYKKQYENLIIDLRKNTGGNIESSYLLGAFLIEQPLVAGHFLTQDWFQQHQGVPNKDNIKDLRILDKGDLQLLRDGINNSQGVTLKILPDGRKYKGNVFILTSNKTASAAEPLVFGLRETKLATVIGENTSGAMLSAEVIEIDDDYNLFLPIADYFTASGVRLEGKGVAPNIAVDSKEALDMALEVSRKTTN</sequence>
<keyword evidence="3" id="KW-1185">Reference proteome</keyword>
<dbReference type="EMBL" id="JBHTJH010000004">
    <property type="protein sequence ID" value="MFD0861502.1"/>
    <property type="molecule type" value="Genomic_DNA"/>
</dbReference>
<dbReference type="Gene3D" id="3.90.226.10">
    <property type="entry name" value="2-enoyl-CoA Hydratase, Chain A, domain 1"/>
    <property type="match status" value="1"/>
</dbReference>
<gene>
    <name evidence="2" type="ORF">ACFQ1M_04735</name>
</gene>
<proteinExistence type="predicted"/>
<dbReference type="Proteomes" id="UP001596978">
    <property type="component" value="Unassembled WGS sequence"/>
</dbReference>
<accession>A0ABW3CWR1</accession>
<evidence type="ECO:0000259" key="1">
    <source>
        <dbReference type="SMART" id="SM00245"/>
    </source>
</evidence>
<evidence type="ECO:0000313" key="2">
    <source>
        <dbReference type="EMBL" id="MFD0861502.1"/>
    </source>
</evidence>
<dbReference type="InterPro" id="IPR005151">
    <property type="entry name" value="Tail-specific_protease"/>
</dbReference>